<sequence length="842" mass="98408">MMDELISDDNYEFTIILILFIHHGNSFKERINDESLYASLPNSDCMPEVSAVLLECPKQYRGRSYQDDPDSTHERNTCEPQLMVNIRVNPTFHIEQLEKFLILDEVYDPRKRTKAKILSPYLIELSRGEPIMMYPLQFSKTVKLENVNNKECDESGQHQNIGNHITTDKYMPAEPNTDNNDSDNESSKDDHGTNEEHCQHNFNHHTTTPKCDEIMESSEPPSTTCETSTVRSTTCMPLTTRPPNKCHNNHLSPEDESLNRVMQNIQKAFGPVTKIGRNRQSGRIKQNYYKGRTGDPTDFSNIFKKPHDQFENPYSNPKSDKYPNVWNKDRFMHRSFNKKTNDKIEVNSRIGPKKRKKLFQSRIFDDLSANVGVEQPFAKRLLGNKLAQLGVITSPRAVRKTYKKEKKEKEIDDVKDSFEDEDDDVSTFSKDFDYDDLLEKKIADIEGIERDELPPRASDTDEKEYRDTEERIDAILRNRKKVNENRKRFQARRKLHPYIDEKLAKIMAAKANLKSIGSKSASRREPEDENNGQMKLQSNEKYPNHQQFDEDDDLKEDSKVDMDESDLLSSVETQDAFDEKPYKKAQFYHEPKINDGKYRRMKFFRKQKKEKSFDNNEDSINFNVGKNMREEERTHNVFKRSPNVLRRPFSLNANIVYFCLFSLFPHGRMQPIIAGIPLDEPAPKKPVNREDEIDDDEELYYHLNGDHYRDLQGGYWPGKYGADQDKDKEITNDVNFQRLKTHNEELYQPILYGNYLKNPALMYNYQTEKSAMKTSTSSNEDETTESFVPDFMQPSKTEFENMYKCKGIKHKPSMVRSECFSQHVAAREKDVQRVHGDNIQTK</sequence>
<feature type="compositionally biased region" description="Polar residues" evidence="2">
    <location>
        <begin position="531"/>
        <end position="546"/>
    </location>
</feature>
<feature type="region of interest" description="Disordered" evidence="2">
    <location>
        <begin position="515"/>
        <end position="575"/>
    </location>
</feature>
<feature type="coiled-coil region" evidence="1">
    <location>
        <begin position="465"/>
        <end position="492"/>
    </location>
</feature>
<evidence type="ECO:0000256" key="1">
    <source>
        <dbReference type="SAM" id="Coils"/>
    </source>
</evidence>
<evidence type="ECO:0000313" key="3">
    <source>
        <dbReference type="EnsemblMetazoa" id="GBRI004207-PA"/>
    </source>
</evidence>
<keyword evidence="1" id="KW-0175">Coiled coil</keyword>
<dbReference type="Proteomes" id="UP000091820">
    <property type="component" value="Unassembled WGS sequence"/>
</dbReference>
<dbReference type="AlphaFoldDB" id="A0A1A9W2R0"/>
<protein>
    <submittedName>
        <fullName evidence="3">Uncharacterized protein</fullName>
    </submittedName>
</protein>
<name>A0A1A9W2R0_9MUSC</name>
<dbReference type="STRING" id="37001.A0A1A9W2R0"/>
<dbReference type="EnsemblMetazoa" id="GBRI004207-RA">
    <property type="protein sequence ID" value="GBRI004207-PA"/>
    <property type="gene ID" value="GBRI004207"/>
</dbReference>
<feature type="compositionally biased region" description="Basic and acidic residues" evidence="2">
    <location>
        <begin position="185"/>
        <end position="199"/>
    </location>
</feature>
<accession>A0A1A9W2R0</accession>
<reference evidence="4" key="1">
    <citation type="submission" date="2014-03" db="EMBL/GenBank/DDBJ databases">
        <authorList>
            <person name="Aksoy S."/>
            <person name="Warren W."/>
            <person name="Wilson R.K."/>
        </authorList>
    </citation>
    <scope>NUCLEOTIDE SEQUENCE [LARGE SCALE GENOMIC DNA]</scope>
    <source>
        <strain evidence="4">IAEA</strain>
    </source>
</reference>
<keyword evidence="4" id="KW-1185">Reference proteome</keyword>
<dbReference type="VEuPathDB" id="VectorBase:GBRI004207"/>
<feature type="region of interest" description="Disordered" evidence="2">
    <location>
        <begin position="152"/>
        <end position="207"/>
    </location>
</feature>
<evidence type="ECO:0000313" key="4">
    <source>
        <dbReference type="Proteomes" id="UP000091820"/>
    </source>
</evidence>
<proteinExistence type="predicted"/>
<evidence type="ECO:0000256" key="2">
    <source>
        <dbReference type="SAM" id="MobiDB-lite"/>
    </source>
</evidence>
<organism evidence="3 4">
    <name type="scientific">Glossina brevipalpis</name>
    <dbReference type="NCBI Taxonomy" id="37001"/>
    <lineage>
        <taxon>Eukaryota</taxon>
        <taxon>Metazoa</taxon>
        <taxon>Ecdysozoa</taxon>
        <taxon>Arthropoda</taxon>
        <taxon>Hexapoda</taxon>
        <taxon>Insecta</taxon>
        <taxon>Pterygota</taxon>
        <taxon>Neoptera</taxon>
        <taxon>Endopterygota</taxon>
        <taxon>Diptera</taxon>
        <taxon>Brachycera</taxon>
        <taxon>Muscomorpha</taxon>
        <taxon>Hippoboscoidea</taxon>
        <taxon>Glossinidae</taxon>
        <taxon>Glossina</taxon>
    </lineage>
</organism>
<reference evidence="3" key="2">
    <citation type="submission" date="2020-05" db="UniProtKB">
        <authorList>
            <consortium name="EnsemblMetazoa"/>
        </authorList>
    </citation>
    <scope>IDENTIFICATION</scope>
    <source>
        <strain evidence="3">IAEA</strain>
    </source>
</reference>